<keyword evidence="7" id="KW-1185">Reference proteome</keyword>
<dbReference type="OrthoDB" id="2190767at2759"/>
<dbReference type="GO" id="GO:0046872">
    <property type="term" value="F:metal ion binding"/>
    <property type="evidence" value="ECO:0007669"/>
    <property type="project" value="UniProtKB-KW"/>
</dbReference>
<evidence type="ECO:0000256" key="3">
    <source>
        <dbReference type="ARBA" id="ARBA00022723"/>
    </source>
</evidence>
<dbReference type="GO" id="GO:0008033">
    <property type="term" value="P:tRNA processing"/>
    <property type="evidence" value="ECO:0007669"/>
    <property type="project" value="UniProtKB-KW"/>
</dbReference>
<comment type="similarity">
    <text evidence="1">Belongs to the archease family.</text>
</comment>
<evidence type="ECO:0000259" key="5">
    <source>
        <dbReference type="Pfam" id="PF01951"/>
    </source>
</evidence>
<dbReference type="SUPFAM" id="SSF69819">
    <property type="entry name" value="MTH1598-like"/>
    <property type="match status" value="1"/>
</dbReference>
<sequence length="37" mass="4390">MDKHSDFRRTEVKAITYASMKVDQKDDKTEIYVIVDL</sequence>
<evidence type="ECO:0000313" key="7">
    <source>
        <dbReference type="Proteomes" id="UP000179807"/>
    </source>
</evidence>
<dbReference type="InterPro" id="IPR023572">
    <property type="entry name" value="Archease_dom"/>
</dbReference>
<dbReference type="RefSeq" id="XP_068361679.1">
    <property type="nucleotide sequence ID" value="XM_068502828.1"/>
</dbReference>
<evidence type="ECO:0000313" key="6">
    <source>
        <dbReference type="EMBL" id="OHT08543.1"/>
    </source>
</evidence>
<dbReference type="VEuPathDB" id="TrichDB:TRFO_22879"/>
<evidence type="ECO:0000256" key="4">
    <source>
        <dbReference type="ARBA" id="ARBA00022837"/>
    </source>
</evidence>
<proteinExistence type="inferred from homology"/>
<feature type="domain" description="Archease" evidence="5">
    <location>
        <begin position="3"/>
        <end position="37"/>
    </location>
</feature>
<accession>A0A1J4KAT3</accession>
<dbReference type="InterPro" id="IPR036820">
    <property type="entry name" value="Archease_dom_sf"/>
</dbReference>
<dbReference type="EMBL" id="MLAK01000664">
    <property type="protein sequence ID" value="OHT08543.1"/>
    <property type="molecule type" value="Genomic_DNA"/>
</dbReference>
<name>A0A1J4KAT3_9EUKA</name>
<dbReference type="Pfam" id="PF01951">
    <property type="entry name" value="Archease"/>
    <property type="match status" value="1"/>
</dbReference>
<keyword evidence="3" id="KW-0479">Metal-binding</keyword>
<dbReference type="GeneID" id="94837532"/>
<keyword evidence="4" id="KW-0106">Calcium</keyword>
<organism evidence="6 7">
    <name type="scientific">Tritrichomonas foetus</name>
    <dbReference type="NCBI Taxonomy" id="1144522"/>
    <lineage>
        <taxon>Eukaryota</taxon>
        <taxon>Metamonada</taxon>
        <taxon>Parabasalia</taxon>
        <taxon>Tritrichomonadida</taxon>
        <taxon>Tritrichomonadidae</taxon>
        <taxon>Tritrichomonas</taxon>
    </lineage>
</organism>
<evidence type="ECO:0000256" key="2">
    <source>
        <dbReference type="ARBA" id="ARBA00022694"/>
    </source>
</evidence>
<keyword evidence="2" id="KW-0819">tRNA processing</keyword>
<comment type="caution">
    <text evidence="6">The sequence shown here is derived from an EMBL/GenBank/DDBJ whole genome shotgun (WGS) entry which is preliminary data.</text>
</comment>
<gene>
    <name evidence="6" type="ORF">TRFO_22879</name>
</gene>
<evidence type="ECO:0000256" key="1">
    <source>
        <dbReference type="ARBA" id="ARBA00007963"/>
    </source>
</evidence>
<dbReference type="Proteomes" id="UP000179807">
    <property type="component" value="Unassembled WGS sequence"/>
</dbReference>
<dbReference type="AlphaFoldDB" id="A0A1J4KAT3"/>
<dbReference type="Gene3D" id="3.55.10.10">
    <property type="entry name" value="Archease domain"/>
    <property type="match status" value="1"/>
</dbReference>
<protein>
    <recommendedName>
        <fullName evidence="5">Archease domain-containing protein</fullName>
    </recommendedName>
</protein>
<reference evidence="6" key="1">
    <citation type="submission" date="2016-10" db="EMBL/GenBank/DDBJ databases">
        <authorList>
            <person name="Benchimol M."/>
            <person name="Almeida L.G."/>
            <person name="Vasconcelos A.T."/>
            <person name="Perreira-Neves A."/>
            <person name="Rosa I.A."/>
            <person name="Tasca T."/>
            <person name="Bogo M.R."/>
            <person name="de Souza W."/>
        </authorList>
    </citation>
    <scope>NUCLEOTIDE SEQUENCE [LARGE SCALE GENOMIC DNA]</scope>
    <source>
        <strain evidence="6">K</strain>
    </source>
</reference>